<evidence type="ECO:0000313" key="2">
    <source>
        <dbReference type="EMBL" id="PZN78040.1"/>
    </source>
</evidence>
<evidence type="ECO:0000313" key="3">
    <source>
        <dbReference type="Proteomes" id="UP000249396"/>
    </source>
</evidence>
<reference evidence="2 3" key="1">
    <citation type="journal article" date="2018" name="Aquat. Microb. Ecol.">
        <title>Gammaproteobacterial methanotrophs dominate.</title>
        <authorList>
            <person name="Rissanen A.J."/>
            <person name="Saarenheimo J."/>
            <person name="Tiirola M."/>
            <person name="Peura S."/>
            <person name="Aalto S.L."/>
            <person name="Karvinen A."/>
            <person name="Nykanen H."/>
        </authorList>
    </citation>
    <scope>NUCLEOTIDE SEQUENCE [LARGE SCALE GENOMIC DNA]</scope>
    <source>
        <strain evidence="2">AMbin10</strain>
    </source>
</reference>
<feature type="compositionally biased region" description="Low complexity" evidence="1">
    <location>
        <begin position="42"/>
        <end position="74"/>
    </location>
</feature>
<sequence length="148" mass="16070">MTELLAVLTAIFVIYALYEVFATVSQSGDGLSRTSPDNSRGAPQAAPARQPSPPSVTTTPPVALAPAPAKPATTGIEHEKHTNLRNPVTGEISPMPGNYRFAKKWIKEALVQEGLLPKVYKNSELTETLNLKAKEAIEKIKHLEKYHA</sequence>
<feature type="compositionally biased region" description="Polar residues" evidence="1">
    <location>
        <begin position="28"/>
        <end position="38"/>
    </location>
</feature>
<dbReference type="EMBL" id="QJPH01000325">
    <property type="protein sequence ID" value="PZN78040.1"/>
    <property type="molecule type" value="Genomic_DNA"/>
</dbReference>
<gene>
    <name evidence="2" type="ORF">DM484_13485</name>
</gene>
<comment type="caution">
    <text evidence="2">The sequence shown here is derived from an EMBL/GenBank/DDBJ whole genome shotgun (WGS) entry which is preliminary data.</text>
</comment>
<dbReference type="AlphaFoldDB" id="A0A2W4SSC4"/>
<feature type="region of interest" description="Disordered" evidence="1">
    <location>
        <begin position="28"/>
        <end position="93"/>
    </location>
</feature>
<organism evidence="2 3">
    <name type="scientific">Candidatus Methylumidiphilus alinenensis</name>
    <dbReference type="NCBI Taxonomy" id="2202197"/>
    <lineage>
        <taxon>Bacteria</taxon>
        <taxon>Pseudomonadati</taxon>
        <taxon>Pseudomonadota</taxon>
        <taxon>Gammaproteobacteria</taxon>
        <taxon>Methylococcales</taxon>
        <taxon>Candidatus Methylumidiphilus</taxon>
    </lineage>
</organism>
<dbReference type="Proteomes" id="UP000249396">
    <property type="component" value="Unassembled WGS sequence"/>
</dbReference>
<name>A0A2W4SSC4_9GAMM</name>
<proteinExistence type="predicted"/>
<evidence type="ECO:0000256" key="1">
    <source>
        <dbReference type="SAM" id="MobiDB-lite"/>
    </source>
</evidence>
<protein>
    <submittedName>
        <fullName evidence="2">Uncharacterized protein</fullName>
    </submittedName>
</protein>
<accession>A0A2W4SSC4</accession>